<dbReference type="Proteomes" id="UP001550850">
    <property type="component" value="Unassembled WGS sequence"/>
</dbReference>
<dbReference type="RefSeq" id="WP_108955760.1">
    <property type="nucleotide sequence ID" value="NZ_BEVZ01000006.1"/>
</dbReference>
<comment type="caution">
    <text evidence="2">The sequence shown here is derived from an EMBL/GenBank/DDBJ whole genome shotgun (WGS) entry which is preliminary data.</text>
</comment>
<evidence type="ECO:0000259" key="1">
    <source>
        <dbReference type="Pfam" id="PF04149"/>
    </source>
</evidence>
<accession>A0ABV2YQB7</accession>
<dbReference type="Pfam" id="PF04149">
    <property type="entry name" value="DUF397"/>
    <property type="match status" value="1"/>
</dbReference>
<reference evidence="2 3" key="1">
    <citation type="submission" date="2024-06" db="EMBL/GenBank/DDBJ databases">
        <title>The Natural Products Discovery Center: Release of the First 8490 Sequenced Strains for Exploring Actinobacteria Biosynthetic Diversity.</title>
        <authorList>
            <person name="Kalkreuter E."/>
            <person name="Kautsar S.A."/>
            <person name="Yang D."/>
            <person name="Bader C.D."/>
            <person name="Teijaro C.N."/>
            <person name="Fluegel L."/>
            <person name="Davis C.M."/>
            <person name="Simpson J.R."/>
            <person name="Lauterbach L."/>
            <person name="Steele A.D."/>
            <person name="Gui C."/>
            <person name="Meng S."/>
            <person name="Li G."/>
            <person name="Viehrig K."/>
            <person name="Ye F."/>
            <person name="Su P."/>
            <person name="Kiefer A.F."/>
            <person name="Nichols A."/>
            <person name="Cepeda A.J."/>
            <person name="Yan W."/>
            <person name="Fan B."/>
            <person name="Jiang Y."/>
            <person name="Adhikari A."/>
            <person name="Zheng C.-J."/>
            <person name="Schuster L."/>
            <person name="Cowan T.M."/>
            <person name="Smanski M.J."/>
            <person name="Chevrette M.G."/>
            <person name="De Carvalho L.P.S."/>
            <person name="Shen B."/>
        </authorList>
    </citation>
    <scope>NUCLEOTIDE SEQUENCE [LARGE SCALE GENOMIC DNA]</scope>
    <source>
        <strain evidence="2 3">NPDC038104</strain>
    </source>
</reference>
<sequence length="80" mass="9088">MADSTTQQRRTGWDKPDHLDLSQAQWRSSSRGLGDVQIAFVEGFIAMRNSRRPESPSLIFTPDEWGVFVSDAREGEFDLT</sequence>
<keyword evidence="3" id="KW-1185">Reference proteome</keyword>
<gene>
    <name evidence="2" type="ORF">AB0E65_27480</name>
</gene>
<evidence type="ECO:0000313" key="3">
    <source>
        <dbReference type="Proteomes" id="UP001550850"/>
    </source>
</evidence>
<organism evidence="2 3">
    <name type="scientific">Streptomyces fragilis</name>
    <dbReference type="NCBI Taxonomy" id="67301"/>
    <lineage>
        <taxon>Bacteria</taxon>
        <taxon>Bacillati</taxon>
        <taxon>Actinomycetota</taxon>
        <taxon>Actinomycetes</taxon>
        <taxon>Kitasatosporales</taxon>
        <taxon>Streptomycetaceae</taxon>
        <taxon>Streptomyces</taxon>
    </lineage>
</organism>
<dbReference type="EMBL" id="JBEZUR010000075">
    <property type="protein sequence ID" value="MEU3557921.1"/>
    <property type="molecule type" value="Genomic_DNA"/>
</dbReference>
<name>A0ABV2YQB7_9ACTN</name>
<protein>
    <submittedName>
        <fullName evidence="2">DUF397 domain-containing protein</fullName>
    </submittedName>
</protein>
<dbReference type="InterPro" id="IPR007278">
    <property type="entry name" value="DUF397"/>
</dbReference>
<feature type="domain" description="DUF397" evidence="1">
    <location>
        <begin position="24"/>
        <end position="73"/>
    </location>
</feature>
<proteinExistence type="predicted"/>
<evidence type="ECO:0000313" key="2">
    <source>
        <dbReference type="EMBL" id="MEU3557921.1"/>
    </source>
</evidence>